<accession>A0A2N9L2Y8</accession>
<evidence type="ECO:0000313" key="1">
    <source>
        <dbReference type="EMBL" id="SPE17571.1"/>
    </source>
</evidence>
<name>A0A2N9L2Y8_9BACT</name>
<dbReference type="Pfam" id="PF09903">
    <property type="entry name" value="DUF2130"/>
    <property type="match status" value="1"/>
</dbReference>
<dbReference type="EMBL" id="OKRB01000007">
    <property type="protein sequence ID" value="SPE17571.1"/>
    <property type="molecule type" value="Genomic_DNA"/>
</dbReference>
<proteinExistence type="predicted"/>
<organism evidence="1 2">
    <name type="scientific">Candidatus Sulfuritelmatomonas gaucii</name>
    <dbReference type="NCBI Taxonomy" id="2043161"/>
    <lineage>
        <taxon>Bacteria</taxon>
        <taxon>Pseudomonadati</taxon>
        <taxon>Acidobacteriota</taxon>
        <taxon>Terriglobia</taxon>
        <taxon>Terriglobales</taxon>
        <taxon>Acidobacteriaceae</taxon>
        <taxon>Candidatus Sulfuritelmatomonas</taxon>
    </lineage>
</organism>
<dbReference type="Proteomes" id="UP000239735">
    <property type="component" value="Unassembled WGS sequence"/>
</dbReference>
<evidence type="ECO:0000313" key="2">
    <source>
        <dbReference type="Proteomes" id="UP000239735"/>
    </source>
</evidence>
<gene>
    <name evidence="1" type="ORF">SBA5_1040006</name>
</gene>
<dbReference type="AlphaFoldDB" id="A0A2N9L2Y8"/>
<sequence length="78" mass="8931">MCVVLKKNVGTGVTEPFRQSLLDVAAVRQTNLGQSTKMGMVYEYLTGHRFRAYVESIVEKFTEMEADLARERKTMTRL</sequence>
<dbReference type="InterPro" id="IPR019219">
    <property type="entry name" value="DUF2130"/>
</dbReference>
<protein>
    <submittedName>
        <fullName evidence="1">Uncharacterized protein</fullName>
    </submittedName>
</protein>
<reference evidence="2" key="1">
    <citation type="submission" date="2018-02" db="EMBL/GenBank/DDBJ databases">
        <authorList>
            <person name="Hausmann B."/>
        </authorList>
    </citation>
    <scope>NUCLEOTIDE SEQUENCE [LARGE SCALE GENOMIC DNA]</scope>
    <source>
        <strain evidence="2">Peat soil MAG SbA5</strain>
    </source>
</reference>